<dbReference type="FunFam" id="1.10.150.450:FF:000001">
    <property type="entry name" value="SDT1p Pyrimidine nucleotidase"/>
    <property type="match status" value="1"/>
</dbReference>
<dbReference type="SFLD" id="SFLDG01129">
    <property type="entry name" value="C1.5:_HAD__Beta-PGM__Phosphata"/>
    <property type="match status" value="1"/>
</dbReference>
<protein>
    <recommendedName>
        <fullName evidence="3">Pyrimidine 5'-nucleotidase</fullName>
    </recommendedName>
</protein>
<dbReference type="InterPro" id="IPR023214">
    <property type="entry name" value="HAD_sf"/>
</dbReference>
<dbReference type="Gene3D" id="1.10.150.450">
    <property type="match status" value="1"/>
</dbReference>
<evidence type="ECO:0008006" key="3">
    <source>
        <dbReference type="Google" id="ProtNLM"/>
    </source>
</evidence>
<accession>A0A9P8TLT1</accession>
<reference evidence="1" key="2">
    <citation type="submission" date="2021-01" db="EMBL/GenBank/DDBJ databases">
        <authorList>
            <person name="Schikora-Tamarit M.A."/>
        </authorList>
    </citation>
    <scope>NUCLEOTIDE SEQUENCE</scope>
    <source>
        <strain evidence="1">CBS2887</strain>
    </source>
</reference>
<dbReference type="NCBIfam" id="TIGR01993">
    <property type="entry name" value="Pyr-5-nucltdase"/>
    <property type="match status" value="1"/>
</dbReference>
<dbReference type="InterPro" id="IPR006439">
    <property type="entry name" value="HAD-SF_hydro_IA"/>
</dbReference>
<dbReference type="NCBIfam" id="TIGR01509">
    <property type="entry name" value="HAD-SF-IA-v3"/>
    <property type="match status" value="1"/>
</dbReference>
<dbReference type="GO" id="GO:0008252">
    <property type="term" value="F:nucleotidase activity"/>
    <property type="evidence" value="ECO:0007669"/>
    <property type="project" value="TreeGrafter"/>
</dbReference>
<dbReference type="GO" id="GO:0006206">
    <property type="term" value="P:pyrimidine nucleobase metabolic process"/>
    <property type="evidence" value="ECO:0007669"/>
    <property type="project" value="TreeGrafter"/>
</dbReference>
<dbReference type="Pfam" id="PF00702">
    <property type="entry name" value="Hydrolase"/>
    <property type="match status" value="1"/>
</dbReference>
<name>A0A9P8TLT1_WICPI</name>
<evidence type="ECO:0000313" key="2">
    <source>
        <dbReference type="Proteomes" id="UP000774326"/>
    </source>
</evidence>
<dbReference type="OrthoDB" id="1065058at2759"/>
<dbReference type="InterPro" id="IPR052791">
    <property type="entry name" value="SSM1_domain"/>
</dbReference>
<keyword evidence="2" id="KW-1185">Reference proteome</keyword>
<dbReference type="GO" id="GO:0009166">
    <property type="term" value="P:nucleotide catabolic process"/>
    <property type="evidence" value="ECO:0007669"/>
    <property type="project" value="TreeGrafter"/>
</dbReference>
<comment type="caution">
    <text evidence="1">The sequence shown here is derived from an EMBL/GenBank/DDBJ whole genome shotgun (WGS) entry which is preliminary data.</text>
</comment>
<reference evidence="1" key="1">
    <citation type="journal article" date="2021" name="Open Biol.">
        <title>Shared evolutionary footprints suggest mitochondrial oxidative damage underlies multiple complex I losses in fungi.</title>
        <authorList>
            <person name="Schikora-Tamarit M.A."/>
            <person name="Marcet-Houben M."/>
            <person name="Nosek J."/>
            <person name="Gabaldon T."/>
        </authorList>
    </citation>
    <scope>NUCLEOTIDE SEQUENCE</scope>
    <source>
        <strain evidence="1">CBS2887</strain>
    </source>
</reference>
<dbReference type="SFLD" id="SFLDG01132">
    <property type="entry name" value="C1.5.3:_5'-Nucleotidase_Like"/>
    <property type="match status" value="1"/>
</dbReference>
<proteinExistence type="predicted"/>
<dbReference type="Proteomes" id="UP000774326">
    <property type="component" value="Unassembled WGS sequence"/>
</dbReference>
<dbReference type="AlphaFoldDB" id="A0A9P8TLT1"/>
<sequence length="276" mass="31927">MTKDEQKVYQQKIQDQLKKNKQHLESLKHVGSQVNFKYPLGTDAPPIKDGETVFLFDIDNCLYKRSTRIHDLMQVSINEYVRTTLQINAAEAEELQYKYYKQYGLAIQGLVQFHKIDALEYNEKVDDSLPLQDILKPDPQLRELLLQLKSSGKVQRLWLFTNAYKNHGIRVVQLLGIADLFDGLTYCDYSVPENILCKPNPEFFRTALRQSGGVKFENCYFVDDSNSNVITSHALGMKKTIHYVELDQDLPKKKDDGILLIRDILDLPKVVPELFK</sequence>
<dbReference type="EMBL" id="JAEUBG010003142">
    <property type="protein sequence ID" value="KAH3683405.1"/>
    <property type="molecule type" value="Genomic_DNA"/>
</dbReference>
<gene>
    <name evidence="1" type="ORF">WICPIJ_005624</name>
</gene>
<dbReference type="PANTHER" id="PTHR47438:SF1">
    <property type="entry name" value="PHOSPHATE METABOLISM PROTEIN 8-RELATED"/>
    <property type="match status" value="1"/>
</dbReference>
<dbReference type="InterPro" id="IPR010237">
    <property type="entry name" value="Pyr-5-nucltdase"/>
</dbReference>
<dbReference type="InterPro" id="IPR036412">
    <property type="entry name" value="HAD-like_sf"/>
</dbReference>
<evidence type="ECO:0000313" key="1">
    <source>
        <dbReference type="EMBL" id="KAH3683405.1"/>
    </source>
</evidence>
<dbReference type="SFLD" id="SFLDS00003">
    <property type="entry name" value="Haloacid_Dehalogenase"/>
    <property type="match status" value="1"/>
</dbReference>
<dbReference type="Gene3D" id="3.40.50.1000">
    <property type="entry name" value="HAD superfamily/HAD-like"/>
    <property type="match status" value="1"/>
</dbReference>
<dbReference type="PANTHER" id="PTHR47438">
    <property type="entry name" value="PHOSPHATE METABOLISM PROTEIN 8-RELATED"/>
    <property type="match status" value="1"/>
</dbReference>
<dbReference type="SUPFAM" id="SSF56784">
    <property type="entry name" value="HAD-like"/>
    <property type="match status" value="1"/>
</dbReference>
<organism evidence="1 2">
    <name type="scientific">Wickerhamomyces pijperi</name>
    <name type="common">Yeast</name>
    <name type="synonym">Pichia pijperi</name>
    <dbReference type="NCBI Taxonomy" id="599730"/>
    <lineage>
        <taxon>Eukaryota</taxon>
        <taxon>Fungi</taxon>
        <taxon>Dikarya</taxon>
        <taxon>Ascomycota</taxon>
        <taxon>Saccharomycotina</taxon>
        <taxon>Saccharomycetes</taxon>
        <taxon>Phaffomycetales</taxon>
        <taxon>Wickerhamomycetaceae</taxon>
        <taxon>Wickerhamomyces</taxon>
    </lineage>
</organism>